<evidence type="ECO:0000313" key="1">
    <source>
        <dbReference type="EMBL" id="GJS89737.1"/>
    </source>
</evidence>
<keyword evidence="2" id="KW-1185">Reference proteome</keyword>
<dbReference type="Proteomes" id="UP001151760">
    <property type="component" value="Unassembled WGS sequence"/>
</dbReference>
<reference evidence="1" key="2">
    <citation type="submission" date="2022-01" db="EMBL/GenBank/DDBJ databases">
        <authorList>
            <person name="Yamashiro T."/>
            <person name="Shiraishi A."/>
            <person name="Satake H."/>
            <person name="Nakayama K."/>
        </authorList>
    </citation>
    <scope>NUCLEOTIDE SEQUENCE</scope>
</reference>
<comment type="caution">
    <text evidence="1">The sequence shown here is derived from an EMBL/GenBank/DDBJ whole genome shotgun (WGS) entry which is preliminary data.</text>
</comment>
<proteinExistence type="predicted"/>
<organism evidence="1 2">
    <name type="scientific">Tanacetum coccineum</name>
    <dbReference type="NCBI Taxonomy" id="301880"/>
    <lineage>
        <taxon>Eukaryota</taxon>
        <taxon>Viridiplantae</taxon>
        <taxon>Streptophyta</taxon>
        <taxon>Embryophyta</taxon>
        <taxon>Tracheophyta</taxon>
        <taxon>Spermatophyta</taxon>
        <taxon>Magnoliopsida</taxon>
        <taxon>eudicotyledons</taxon>
        <taxon>Gunneridae</taxon>
        <taxon>Pentapetalae</taxon>
        <taxon>asterids</taxon>
        <taxon>campanulids</taxon>
        <taxon>Asterales</taxon>
        <taxon>Asteraceae</taxon>
        <taxon>Asteroideae</taxon>
        <taxon>Anthemideae</taxon>
        <taxon>Anthemidinae</taxon>
        <taxon>Tanacetum</taxon>
    </lineage>
</organism>
<reference evidence="1" key="1">
    <citation type="journal article" date="2022" name="Int. J. Mol. Sci.">
        <title>Draft Genome of Tanacetum Coccineum: Genomic Comparison of Closely Related Tanacetum-Family Plants.</title>
        <authorList>
            <person name="Yamashiro T."/>
            <person name="Shiraishi A."/>
            <person name="Nakayama K."/>
            <person name="Satake H."/>
        </authorList>
    </citation>
    <scope>NUCLEOTIDE SEQUENCE</scope>
</reference>
<protein>
    <submittedName>
        <fullName evidence="1">Uncharacterized protein</fullName>
    </submittedName>
</protein>
<gene>
    <name evidence="1" type="ORF">Tco_0772373</name>
</gene>
<accession>A0ABQ4ZKN6</accession>
<evidence type="ECO:0000313" key="2">
    <source>
        <dbReference type="Proteomes" id="UP001151760"/>
    </source>
</evidence>
<name>A0ABQ4ZKN6_9ASTR</name>
<dbReference type="EMBL" id="BQNB010011373">
    <property type="protein sequence ID" value="GJS89737.1"/>
    <property type="molecule type" value="Genomic_DNA"/>
</dbReference>
<sequence>MASQDARLSKFEANFKQQQSEMTNKIDTVLKAITDRMTGALPSDTVKNPKLNVNSTTSVLSARSYPTEDPQWDDGDVMFIEIVKKNDDTRKEEPEAGGLKVEYFDIFPTRSELAYHKYLMYGPIPLIFLRNPIITEGCPTNLKIPYNIGHVHMEKAYIDLNSPLNIMTRMMSN</sequence>